<keyword evidence="1" id="KW-0001">2Fe-2S</keyword>
<dbReference type="PANTHER" id="PTHR21496:SF23">
    <property type="entry name" value="3-PHENYLPROPIONATE_CINNAMIC ACID DIOXYGENASE FERREDOXIN SUBUNIT"/>
    <property type="match status" value="1"/>
</dbReference>
<dbReference type="GO" id="GO:0051537">
    <property type="term" value="F:2 iron, 2 sulfur cluster binding"/>
    <property type="evidence" value="ECO:0007669"/>
    <property type="project" value="UniProtKB-KW"/>
</dbReference>
<keyword evidence="3" id="KW-0408">Iron</keyword>
<evidence type="ECO:0000313" key="7">
    <source>
        <dbReference type="Proteomes" id="UP000177369"/>
    </source>
</evidence>
<evidence type="ECO:0000313" key="6">
    <source>
        <dbReference type="EMBL" id="OGD88148.1"/>
    </source>
</evidence>
<dbReference type="Pfam" id="PF00355">
    <property type="entry name" value="Rieske"/>
    <property type="match status" value="1"/>
</dbReference>
<evidence type="ECO:0000256" key="1">
    <source>
        <dbReference type="ARBA" id="ARBA00022714"/>
    </source>
</evidence>
<name>A0A1F5G8G4_9BACT</name>
<proteinExistence type="predicted"/>
<dbReference type="SUPFAM" id="SSF50022">
    <property type="entry name" value="ISP domain"/>
    <property type="match status" value="1"/>
</dbReference>
<evidence type="ECO:0000256" key="2">
    <source>
        <dbReference type="ARBA" id="ARBA00022723"/>
    </source>
</evidence>
<dbReference type="PANTHER" id="PTHR21496">
    <property type="entry name" value="FERREDOXIN-RELATED"/>
    <property type="match status" value="1"/>
</dbReference>
<evidence type="ECO:0000259" key="5">
    <source>
        <dbReference type="PROSITE" id="PS51296"/>
    </source>
</evidence>
<dbReference type="AlphaFoldDB" id="A0A1F5G8G4"/>
<dbReference type="InterPro" id="IPR017941">
    <property type="entry name" value="Rieske_2Fe-2S"/>
</dbReference>
<dbReference type="CDD" id="cd03528">
    <property type="entry name" value="Rieske_RO_ferredoxin"/>
    <property type="match status" value="1"/>
</dbReference>
<reference evidence="6 7" key="1">
    <citation type="journal article" date="2016" name="Nat. Commun.">
        <title>Thousands of microbial genomes shed light on interconnected biogeochemical processes in an aquifer system.</title>
        <authorList>
            <person name="Anantharaman K."/>
            <person name="Brown C.T."/>
            <person name="Hug L.A."/>
            <person name="Sharon I."/>
            <person name="Castelle C.J."/>
            <person name="Probst A.J."/>
            <person name="Thomas B.C."/>
            <person name="Singh A."/>
            <person name="Wilkins M.J."/>
            <person name="Karaoz U."/>
            <person name="Brodie E.L."/>
            <person name="Williams K.H."/>
            <person name="Hubbard S.S."/>
            <person name="Banfield J.F."/>
        </authorList>
    </citation>
    <scope>NUCLEOTIDE SEQUENCE [LARGE SCALE GENOMIC DNA]</scope>
</reference>
<gene>
    <name evidence="6" type="ORF">A3D04_01625</name>
</gene>
<comment type="caution">
    <text evidence="6">The sequence shown here is derived from an EMBL/GenBank/DDBJ whole genome shotgun (WGS) entry which is preliminary data.</text>
</comment>
<evidence type="ECO:0000256" key="3">
    <source>
        <dbReference type="ARBA" id="ARBA00023004"/>
    </source>
</evidence>
<organism evidence="6 7">
    <name type="scientific">Candidatus Curtissbacteria bacterium RIFCSPHIGHO2_02_FULL_40_16b</name>
    <dbReference type="NCBI Taxonomy" id="1797714"/>
    <lineage>
        <taxon>Bacteria</taxon>
        <taxon>Candidatus Curtissiibacteriota</taxon>
    </lineage>
</organism>
<dbReference type="Proteomes" id="UP000177369">
    <property type="component" value="Unassembled WGS sequence"/>
</dbReference>
<sequence>MAQKVRVAAFNEIPEEGMKAFKVGEKKVAIYKIAGKIYATSNECSHEQCQMDEHHEIHFDIVECTCHGSQFDIKTGQVITPPATEKIATYRTEVNGNDVSVYI</sequence>
<dbReference type="GO" id="GO:0046872">
    <property type="term" value="F:metal ion binding"/>
    <property type="evidence" value="ECO:0007669"/>
    <property type="project" value="UniProtKB-KW"/>
</dbReference>
<feature type="domain" description="Rieske" evidence="5">
    <location>
        <begin position="5"/>
        <end position="101"/>
    </location>
</feature>
<dbReference type="Gene3D" id="2.102.10.10">
    <property type="entry name" value="Rieske [2Fe-2S] iron-sulphur domain"/>
    <property type="match status" value="1"/>
</dbReference>
<keyword evidence="4" id="KW-0411">Iron-sulfur</keyword>
<keyword evidence="2" id="KW-0479">Metal-binding</keyword>
<dbReference type="PROSITE" id="PS51296">
    <property type="entry name" value="RIESKE"/>
    <property type="match status" value="1"/>
</dbReference>
<accession>A0A1F5G8G4</accession>
<evidence type="ECO:0000256" key="4">
    <source>
        <dbReference type="ARBA" id="ARBA00023014"/>
    </source>
</evidence>
<dbReference type="STRING" id="1797714.A3D04_01625"/>
<dbReference type="InterPro" id="IPR036922">
    <property type="entry name" value="Rieske_2Fe-2S_sf"/>
</dbReference>
<dbReference type="EMBL" id="MFBD01000037">
    <property type="protein sequence ID" value="OGD88148.1"/>
    <property type="molecule type" value="Genomic_DNA"/>
</dbReference>
<protein>
    <recommendedName>
        <fullName evidence="5">Rieske domain-containing protein</fullName>
    </recommendedName>
</protein>